<evidence type="ECO:0000313" key="4">
    <source>
        <dbReference type="Proteomes" id="UP000320314"/>
    </source>
</evidence>
<sequence length="366" mass="38702">MATPLLDRIKAQISASGPIGVADYFAMCLSDPQAGYYTTREPFGRDGDFVTAPEVSQLFGEIVGIFLVGAWQAAGEPSPVRLVELGPGRGTMTADILRVVEKLAPALATCLEVHLVETSSRLARQQRNTLAGRHERVSWHTRIDQVPAGFMLLVANEFFDAIPIRQFVRTESGYRERCVGVDAEGNLVFAAGAARLPDTELPASATSLPPGTVVETSPARAAIMEEIAARLASDGGVALAIDYGHLSPKAGDTLQALRAQRPDPPLAHPGEADLTSHVDFDALARTASAARAHVLGTATQGDFLVRLGLLERAGSLGHGKDDATQEAIRTAVERLAAPGEGNMGELFKVLAIGGTPLQLAPFRTAD</sequence>
<name>A0A506U7R8_9HYPH</name>
<accession>A0A506U7R8</accession>
<dbReference type="Proteomes" id="UP000320314">
    <property type="component" value="Unassembled WGS sequence"/>
</dbReference>
<evidence type="ECO:0000256" key="1">
    <source>
        <dbReference type="ARBA" id="ARBA00022603"/>
    </source>
</evidence>
<dbReference type="AlphaFoldDB" id="A0A506U7R8"/>
<dbReference type="InterPro" id="IPR003788">
    <property type="entry name" value="NDUFAF7"/>
</dbReference>
<dbReference type="EMBL" id="VHLH01000006">
    <property type="protein sequence ID" value="TPW30393.1"/>
    <property type="molecule type" value="Genomic_DNA"/>
</dbReference>
<keyword evidence="2 3" id="KW-0808">Transferase</keyword>
<reference evidence="3 4" key="1">
    <citation type="submission" date="2019-06" db="EMBL/GenBank/DDBJ databases">
        <authorList>
            <person name="Li M."/>
        </authorList>
    </citation>
    <scope>NUCLEOTIDE SEQUENCE [LARGE SCALE GENOMIC DNA]</scope>
    <source>
        <strain evidence="3 4">BGMRC6574</strain>
    </source>
</reference>
<organism evidence="3 4">
    <name type="scientific">Pararhizobium mangrovi</name>
    <dbReference type="NCBI Taxonomy" id="2590452"/>
    <lineage>
        <taxon>Bacteria</taxon>
        <taxon>Pseudomonadati</taxon>
        <taxon>Pseudomonadota</taxon>
        <taxon>Alphaproteobacteria</taxon>
        <taxon>Hyphomicrobiales</taxon>
        <taxon>Rhizobiaceae</taxon>
        <taxon>Rhizobium/Agrobacterium group</taxon>
        <taxon>Pararhizobium</taxon>
    </lineage>
</organism>
<protein>
    <submittedName>
        <fullName evidence="3">Class I SAM-dependent methyltransferase</fullName>
    </submittedName>
</protein>
<dbReference type="OrthoDB" id="9794208at2"/>
<dbReference type="RefSeq" id="WP_141165954.1">
    <property type="nucleotide sequence ID" value="NZ_VHLH01000006.1"/>
</dbReference>
<proteinExistence type="predicted"/>
<dbReference type="PANTHER" id="PTHR12049:SF7">
    <property type="entry name" value="PROTEIN ARGININE METHYLTRANSFERASE NDUFAF7, MITOCHONDRIAL"/>
    <property type="match status" value="1"/>
</dbReference>
<evidence type="ECO:0000256" key="2">
    <source>
        <dbReference type="ARBA" id="ARBA00022679"/>
    </source>
</evidence>
<dbReference type="InterPro" id="IPR029063">
    <property type="entry name" value="SAM-dependent_MTases_sf"/>
</dbReference>
<dbReference type="GO" id="GO:0035243">
    <property type="term" value="F:protein-arginine omega-N symmetric methyltransferase activity"/>
    <property type="evidence" value="ECO:0007669"/>
    <property type="project" value="TreeGrafter"/>
</dbReference>
<dbReference type="Pfam" id="PF02636">
    <property type="entry name" value="Methyltransf_28"/>
    <property type="match status" value="1"/>
</dbReference>
<dbReference type="SUPFAM" id="SSF53335">
    <property type="entry name" value="S-adenosyl-L-methionine-dependent methyltransferases"/>
    <property type="match status" value="1"/>
</dbReference>
<dbReference type="InterPro" id="IPR038375">
    <property type="entry name" value="NDUFAF7_sf"/>
</dbReference>
<dbReference type="PANTHER" id="PTHR12049">
    <property type="entry name" value="PROTEIN ARGININE METHYLTRANSFERASE NDUFAF7, MITOCHONDRIAL"/>
    <property type="match status" value="1"/>
</dbReference>
<dbReference type="GO" id="GO:0032259">
    <property type="term" value="P:methylation"/>
    <property type="evidence" value="ECO:0007669"/>
    <property type="project" value="UniProtKB-KW"/>
</dbReference>
<comment type="caution">
    <text evidence="3">The sequence shown here is derived from an EMBL/GenBank/DDBJ whole genome shotgun (WGS) entry which is preliminary data.</text>
</comment>
<dbReference type="Gene3D" id="3.40.50.12710">
    <property type="match status" value="1"/>
</dbReference>
<evidence type="ECO:0000313" key="3">
    <source>
        <dbReference type="EMBL" id="TPW30393.1"/>
    </source>
</evidence>
<keyword evidence="4" id="KW-1185">Reference proteome</keyword>
<gene>
    <name evidence="3" type="ORF">FJU11_05130</name>
</gene>
<keyword evidence="1 3" id="KW-0489">Methyltransferase</keyword>